<evidence type="ECO:0000256" key="2">
    <source>
        <dbReference type="ARBA" id="ARBA00023235"/>
    </source>
</evidence>
<dbReference type="Gene3D" id="3.10.310.10">
    <property type="entry name" value="Diaminopimelate Epimerase, Chain A, domain 1"/>
    <property type="match status" value="2"/>
</dbReference>
<evidence type="ECO:0000313" key="5">
    <source>
        <dbReference type="Proteomes" id="UP000001168"/>
    </source>
</evidence>
<evidence type="ECO:0000256" key="3">
    <source>
        <dbReference type="PIRSR" id="PIRSR016184-1"/>
    </source>
</evidence>
<comment type="similarity">
    <text evidence="1">Belongs to the PhzF family.</text>
</comment>
<dbReference type="Pfam" id="PF02567">
    <property type="entry name" value="PhzC-PhzF"/>
    <property type="match status" value="1"/>
</dbReference>
<dbReference type="PANTHER" id="PTHR13774">
    <property type="entry name" value="PHENAZINE BIOSYNTHESIS PROTEIN"/>
    <property type="match status" value="1"/>
</dbReference>
<reference evidence="4 5" key="2">
    <citation type="journal article" date="1995" name="Appl. Microbiol. Biotechnol.">
        <title>Purification and properties of an alkaline protease from alkalophilic Bacillus sp. KSM-K16.</title>
        <authorList>
            <person name="Kobayashi T."/>
            <person name="Hakamada Y."/>
            <person name="Adachi S."/>
            <person name="Hitomi J."/>
            <person name="Yoshimatsu T."/>
            <person name="Koike K."/>
            <person name="Kawai S."/>
            <person name="Ito S."/>
        </authorList>
    </citation>
    <scope>NUCLEOTIDE SEQUENCE [LARGE SCALE GENOMIC DNA]</scope>
    <source>
        <strain evidence="4 5">KSM-K16</strain>
    </source>
</reference>
<dbReference type="AlphaFoldDB" id="Q5WJR0"/>
<dbReference type="HOGENOM" id="CLU_048756_0_2_9"/>
<protein>
    <submittedName>
        <fullName evidence="4">Epimerase</fullName>
    </submittedName>
</protein>
<dbReference type="PIRSF" id="PIRSF016184">
    <property type="entry name" value="PhzC_PhzF"/>
    <property type="match status" value="1"/>
</dbReference>
<keyword evidence="5" id="KW-1185">Reference proteome</keyword>
<accession>Q5WJR0</accession>
<dbReference type="InterPro" id="IPR003719">
    <property type="entry name" value="Phenazine_PhzF-like"/>
</dbReference>
<gene>
    <name evidence="4" type="ordered locus">ABC0856</name>
</gene>
<feature type="active site" evidence="3">
    <location>
        <position position="43"/>
    </location>
</feature>
<sequence length="285" mass="32028">MYYYVIDSFTETRFGGNPAGVVIHKNLEQDFMQKFAAEVRFSETAFVKRLENDRFEVKFFTPNCQVDLCGHATVAAFKALLDSQLVEDNRAYVIETLAGALSIEVSQSFIVMEQAEPRLGKTFRDYAILSNLFQIDKSQIGDNQFRLLPKASSTGVWDLMLPIKTKDALYSLKPDFDGIAAFAEENHIAGIHAFTLDTTKGVAESRNFCPYYGINEEAATGTSTGALTYYLYKNNVLNDFDHNYVFIQGLSMDRPSTIVTKMVNHNQPKIKVAGKARILSKGELY</sequence>
<name>Q5WJR0_SHOC1</name>
<dbReference type="GO" id="GO:0005737">
    <property type="term" value="C:cytoplasm"/>
    <property type="evidence" value="ECO:0007669"/>
    <property type="project" value="TreeGrafter"/>
</dbReference>
<dbReference type="NCBIfam" id="TIGR00654">
    <property type="entry name" value="PhzF_family"/>
    <property type="match status" value="1"/>
</dbReference>
<evidence type="ECO:0000313" key="4">
    <source>
        <dbReference type="EMBL" id="BAD63395.1"/>
    </source>
</evidence>
<dbReference type="GO" id="GO:0016853">
    <property type="term" value="F:isomerase activity"/>
    <property type="evidence" value="ECO:0007669"/>
    <property type="project" value="UniProtKB-KW"/>
</dbReference>
<reference evidence="4 5" key="3">
    <citation type="journal article" date="1997" name="Protein Eng.">
        <title>High-resolution crystal structure of M-protease: phylogeny aided analysis of the high-alkaline adaptation mechanism.</title>
        <authorList>
            <person name="Shirai T."/>
            <person name="Suzuki A."/>
            <person name="Yamane T."/>
            <person name="Ashida T."/>
            <person name="Kobayashi T."/>
            <person name="Ito S."/>
        </authorList>
    </citation>
    <scope>NUCLEOTIDE SEQUENCE [LARGE SCALE GENOMIC DNA]</scope>
    <source>
        <strain evidence="4 5">KSM-K16</strain>
    </source>
</reference>
<dbReference type="eggNOG" id="COG0384">
    <property type="taxonomic scope" value="Bacteria"/>
</dbReference>
<organism evidence="4 5">
    <name type="scientific">Shouchella clausii (strain KSM-K16)</name>
    <name type="common">Alkalihalobacillus clausii</name>
    <dbReference type="NCBI Taxonomy" id="66692"/>
    <lineage>
        <taxon>Bacteria</taxon>
        <taxon>Bacillati</taxon>
        <taxon>Bacillota</taxon>
        <taxon>Bacilli</taxon>
        <taxon>Bacillales</taxon>
        <taxon>Bacillaceae</taxon>
        <taxon>Shouchella</taxon>
    </lineage>
</organism>
<proteinExistence type="inferred from homology"/>
<dbReference type="PANTHER" id="PTHR13774:SF39">
    <property type="entry name" value="BIOSYNTHESIS PROTEIN, PUTATIVE-RELATED"/>
    <property type="match status" value="1"/>
</dbReference>
<reference evidence="5" key="4">
    <citation type="submission" date="2003-10" db="EMBL/GenBank/DDBJ databases">
        <title>The complete genome sequence of the alkaliphilic Bacillus clausii KSM-K16.</title>
        <authorList>
            <person name="Takaki Y."/>
            <person name="Kageyama Y."/>
            <person name="Shimamura S."/>
            <person name="Suzuki H."/>
            <person name="Nishi S."/>
            <person name="Hatada Y."/>
            <person name="Kawai S."/>
            <person name="Ito S."/>
            <person name="Horikoshi K."/>
        </authorList>
    </citation>
    <scope>NUCLEOTIDE SEQUENCE [LARGE SCALE GENOMIC DNA]</scope>
    <source>
        <strain evidence="5">KSM-K16</strain>
    </source>
</reference>
<dbReference type="STRING" id="66692.ABC0856"/>
<dbReference type="Proteomes" id="UP000001168">
    <property type="component" value="Chromosome"/>
</dbReference>
<dbReference type="OrthoDB" id="9788221at2"/>
<dbReference type="EMBL" id="AP006627">
    <property type="protein sequence ID" value="BAD63395.1"/>
    <property type="molecule type" value="Genomic_DNA"/>
</dbReference>
<keyword evidence="2" id="KW-0413">Isomerase</keyword>
<dbReference type="RefSeq" id="WP_011245711.1">
    <property type="nucleotide sequence ID" value="NC_006582.1"/>
</dbReference>
<reference evidence="4 5" key="5">
    <citation type="journal article" date="2007" name="Extremophiles">
        <title>Intragenomic diversity of the V1 regions of 16S rRNA genes in high-alkaline protease-producing Bacillus clausii spp.</title>
        <authorList>
            <person name="Kageyama Y."/>
            <person name="Takaki Y."/>
            <person name="Shimamura S."/>
            <person name="Nishi S."/>
            <person name="Nogi Y."/>
            <person name="Uchimura K."/>
            <person name="Kobayashi T."/>
            <person name="Hitomi J."/>
            <person name="Ozaki K."/>
            <person name="Kawai S."/>
            <person name="Ito S."/>
            <person name="Horikoshi K."/>
        </authorList>
    </citation>
    <scope>NUCLEOTIDE SEQUENCE [LARGE SCALE GENOMIC DNA]</scope>
    <source>
        <strain evidence="4 5">KSM-K16</strain>
    </source>
</reference>
<reference evidence="4 5" key="1">
    <citation type="journal article" date="1994" name="J. Ferment. Bioeng.">
        <title>Molecular cloning and nucleotide sequence of the gene for an alkaline protease from the alkalophilic Bacillus sp. KSM-K16.</title>
        <authorList>
            <person name="Hakamada Y."/>
            <person name="Kobayashi T."/>
            <person name="Hitomi J."/>
            <person name="Kawai S."/>
            <person name="Ito S."/>
        </authorList>
    </citation>
    <scope>NUCLEOTIDE SEQUENCE [LARGE SCALE GENOMIC DNA]</scope>
    <source>
        <strain evidence="4 5">KSM-K16</strain>
    </source>
</reference>
<dbReference type="KEGG" id="bcl:ABC0856"/>
<evidence type="ECO:0000256" key="1">
    <source>
        <dbReference type="ARBA" id="ARBA00008270"/>
    </source>
</evidence>
<dbReference type="SUPFAM" id="SSF54506">
    <property type="entry name" value="Diaminopimelate epimerase-like"/>
    <property type="match status" value="1"/>
</dbReference>